<accession>A0ABU6LD08</accession>
<feature type="transmembrane region" description="Helical" evidence="1">
    <location>
        <begin position="205"/>
        <end position="224"/>
    </location>
</feature>
<dbReference type="Gene3D" id="3.40.50.300">
    <property type="entry name" value="P-loop containing nucleotide triphosphate hydrolases"/>
    <property type="match status" value="1"/>
</dbReference>
<reference evidence="3 4" key="1">
    <citation type="submission" date="2024-01" db="EMBL/GenBank/DDBJ databases">
        <title>Active colonisers of the gastrointestinal tract of Atlantic salmon farmed in a warm water region.</title>
        <authorList>
            <person name="Bowman J.P."/>
        </authorList>
    </citation>
    <scope>NUCLEOTIDE SEQUENCE [LARGE SCALE GENOMIC DNA]</scope>
    <source>
        <strain evidence="3 4">S4MW1</strain>
    </source>
</reference>
<name>A0ABU6LD08_9GAMM</name>
<protein>
    <submittedName>
        <fullName evidence="3">Zonular occludens toxin domain-containing protein</fullName>
    </submittedName>
</protein>
<evidence type="ECO:0000256" key="1">
    <source>
        <dbReference type="SAM" id="Phobius"/>
    </source>
</evidence>
<dbReference type="Proteomes" id="UP001339429">
    <property type="component" value="Unassembled WGS sequence"/>
</dbReference>
<evidence type="ECO:0000313" key="3">
    <source>
        <dbReference type="EMBL" id="MEC6897452.1"/>
    </source>
</evidence>
<proteinExistence type="predicted"/>
<sequence>MMVLVTGTPGAGKTLNTIKDVYEEVQKTPYFSKKSDDGITEQIKREVYACNINGLDLEKSGFKILEDPTKWTTLPAGSILIIDEASDFYPTSKKFGADLESDIAELRKHRHYGIDIYYITQQPGLINKNIRVLCGQHTHYQRNFGGKSTNCYKNNAVFDTDATSLRFAQQNGAVKSSVRLDKKYFSFYKSTEIDTHKSKLPLFKLFQFIGLPIIALICAVIYFLNSDFYKRSEVENSNIKIEQPTKDNKTESSFFGTGKKHLTTKEYLDQMKPRIPFKPETAPIYDDLRKPKSFPRLSSCLMITNKPETCECFTQQNTVLNIPIAQCIKIVNTHKKPFDYTKKDTF</sequence>
<keyword evidence="1" id="KW-0472">Membrane</keyword>
<comment type="caution">
    <text evidence="3">The sequence shown here is derived from an EMBL/GenBank/DDBJ whole genome shotgun (WGS) entry which is preliminary data.</text>
</comment>
<evidence type="ECO:0000313" key="4">
    <source>
        <dbReference type="Proteomes" id="UP001339429"/>
    </source>
</evidence>
<dbReference type="InterPro" id="IPR027417">
    <property type="entry name" value="P-loop_NTPase"/>
</dbReference>
<dbReference type="EMBL" id="JAYXUD010000001">
    <property type="protein sequence ID" value="MEC6897452.1"/>
    <property type="molecule type" value="Genomic_DNA"/>
</dbReference>
<feature type="domain" description="Zona occludens toxin N-terminal" evidence="2">
    <location>
        <begin position="1"/>
        <end position="191"/>
    </location>
</feature>
<dbReference type="RefSeq" id="WP_327779241.1">
    <property type="nucleotide sequence ID" value="NZ_JAYXUD010000001.1"/>
</dbReference>
<evidence type="ECO:0000259" key="2">
    <source>
        <dbReference type="Pfam" id="PF05707"/>
    </source>
</evidence>
<gene>
    <name evidence="3" type="ORF">VXS00_02155</name>
</gene>
<dbReference type="InterPro" id="IPR008900">
    <property type="entry name" value="Zot_N"/>
</dbReference>
<dbReference type="Pfam" id="PF05707">
    <property type="entry name" value="Zot"/>
    <property type="match status" value="1"/>
</dbReference>
<keyword evidence="1" id="KW-1133">Transmembrane helix</keyword>
<keyword evidence="1" id="KW-0812">Transmembrane</keyword>
<organism evidence="3 4">
    <name type="scientific">Photobacterium piscicola</name>
    <dbReference type="NCBI Taxonomy" id="1378299"/>
    <lineage>
        <taxon>Bacteria</taxon>
        <taxon>Pseudomonadati</taxon>
        <taxon>Pseudomonadota</taxon>
        <taxon>Gammaproteobacteria</taxon>
        <taxon>Vibrionales</taxon>
        <taxon>Vibrionaceae</taxon>
        <taxon>Photobacterium</taxon>
    </lineage>
</organism>
<keyword evidence="4" id="KW-1185">Reference proteome</keyword>